<dbReference type="STRING" id="1447782.SAMN05444417_2335"/>
<dbReference type="Pfam" id="PF00702">
    <property type="entry name" value="Hydrolase"/>
    <property type="match status" value="1"/>
</dbReference>
<dbReference type="Gene3D" id="3.40.50.1000">
    <property type="entry name" value="HAD superfamily/HAD-like"/>
    <property type="match status" value="1"/>
</dbReference>
<dbReference type="InterPro" id="IPR023198">
    <property type="entry name" value="PGP-like_dom2"/>
</dbReference>
<evidence type="ECO:0000313" key="1">
    <source>
        <dbReference type="EMBL" id="SHI97499.1"/>
    </source>
</evidence>
<dbReference type="RefSeq" id="WP_073330509.1">
    <property type="nucleotide sequence ID" value="NZ_FQYO01000004.1"/>
</dbReference>
<dbReference type="PANTHER" id="PTHR43611:SF3">
    <property type="entry name" value="FLAVIN MONONUCLEOTIDE HYDROLASE 1, CHLOROPLATIC"/>
    <property type="match status" value="1"/>
</dbReference>
<dbReference type="PANTHER" id="PTHR43611">
    <property type="entry name" value="ALPHA-D-GLUCOSE 1-PHOSPHATE PHOSPHATASE"/>
    <property type="match status" value="1"/>
</dbReference>
<dbReference type="OrthoDB" id="9807742at2"/>
<gene>
    <name evidence="1" type="ORF">SAMN05444417_2335</name>
</gene>
<protein>
    <submittedName>
        <fullName evidence="1">2-haloacid dehalogenase</fullName>
    </submittedName>
</protein>
<dbReference type="CDD" id="cd02603">
    <property type="entry name" value="HAD_sEH-N_like"/>
    <property type="match status" value="1"/>
</dbReference>
<dbReference type="Gene3D" id="1.10.150.240">
    <property type="entry name" value="Putative phosphatase, domain 2"/>
    <property type="match status" value="1"/>
</dbReference>
<dbReference type="SUPFAM" id="SSF56784">
    <property type="entry name" value="HAD-like"/>
    <property type="match status" value="1"/>
</dbReference>
<organism evidence="1 2">
    <name type="scientific">Wenxinia saemankumensis</name>
    <dbReference type="NCBI Taxonomy" id="1447782"/>
    <lineage>
        <taxon>Bacteria</taxon>
        <taxon>Pseudomonadati</taxon>
        <taxon>Pseudomonadota</taxon>
        <taxon>Alphaproteobacteria</taxon>
        <taxon>Rhodobacterales</taxon>
        <taxon>Roseobacteraceae</taxon>
        <taxon>Wenxinia</taxon>
    </lineage>
</organism>
<reference evidence="1 2" key="1">
    <citation type="submission" date="2016-11" db="EMBL/GenBank/DDBJ databases">
        <authorList>
            <person name="Jaros S."/>
            <person name="Januszkiewicz K."/>
            <person name="Wedrychowicz H."/>
        </authorList>
    </citation>
    <scope>NUCLEOTIDE SEQUENCE [LARGE SCALE GENOMIC DNA]</scope>
    <source>
        <strain evidence="1 2">DSM 100565</strain>
    </source>
</reference>
<dbReference type="InterPro" id="IPR023214">
    <property type="entry name" value="HAD_sf"/>
</dbReference>
<dbReference type="Proteomes" id="UP000184292">
    <property type="component" value="Unassembled WGS sequence"/>
</dbReference>
<evidence type="ECO:0000313" key="2">
    <source>
        <dbReference type="Proteomes" id="UP000184292"/>
    </source>
</evidence>
<name>A0A1M6FIM8_9RHOB</name>
<proteinExistence type="predicted"/>
<dbReference type="AlphaFoldDB" id="A0A1M6FIM8"/>
<dbReference type="NCBIfam" id="TIGR01509">
    <property type="entry name" value="HAD-SF-IA-v3"/>
    <property type="match status" value="1"/>
</dbReference>
<dbReference type="InterPro" id="IPR006439">
    <property type="entry name" value="HAD-SF_hydro_IA"/>
</dbReference>
<dbReference type="PRINTS" id="PR00413">
    <property type="entry name" value="HADHALOGNASE"/>
</dbReference>
<dbReference type="InterPro" id="IPR036412">
    <property type="entry name" value="HAD-like_sf"/>
</dbReference>
<dbReference type="EMBL" id="FQYO01000004">
    <property type="protein sequence ID" value="SHI97499.1"/>
    <property type="molecule type" value="Genomic_DNA"/>
</dbReference>
<accession>A0A1M6FIM8</accession>
<keyword evidence="2" id="KW-1185">Reference proteome</keyword>
<sequence length="210" mass="23018">METTGTAPKAAIFDIGNVLIEWNPQRMYDRHIGAERRAALFEAVDLHGMNLAVDGGAPFGESVEALAARHPDWAAEIRLWRDNWLEMVTPGIEESQRLMAALQARGVPVHALTNFGDETFAIAEREMPFIPRFDSAFVSGRLRMLKPAPAIYAHVEETLGLSGPELFFTDDSPANVAAAEARGWRTHLFEGAEGLAARLVEVGLLDEVPA</sequence>